<evidence type="ECO:0000256" key="2">
    <source>
        <dbReference type="ARBA" id="ARBA00023125"/>
    </source>
</evidence>
<name>A0ABQ1LIJ1_9BURK</name>
<evidence type="ECO:0000313" key="7">
    <source>
        <dbReference type="Proteomes" id="UP000602004"/>
    </source>
</evidence>
<reference evidence="7" key="1">
    <citation type="journal article" date="2019" name="Int. J. Syst. Evol. Microbiol.">
        <title>The Global Catalogue of Microorganisms (GCM) 10K type strain sequencing project: providing services to taxonomists for standard genome sequencing and annotation.</title>
        <authorList>
            <consortium name="The Broad Institute Genomics Platform"/>
            <consortium name="The Broad Institute Genome Sequencing Center for Infectious Disease"/>
            <person name="Wu L."/>
            <person name="Ma J."/>
        </authorList>
    </citation>
    <scope>NUCLEOTIDE SEQUENCE [LARGE SCALE GENOMIC DNA]</scope>
    <source>
        <strain evidence="7">CGMCC 1.15103</strain>
    </source>
</reference>
<gene>
    <name evidence="6" type="ORF">GCM10011400_07860</name>
</gene>
<keyword evidence="1" id="KW-0805">Transcription regulation</keyword>
<protein>
    <submittedName>
        <fullName evidence="6">TetR family transcriptional regulator</fullName>
    </submittedName>
</protein>
<keyword evidence="3" id="KW-0804">Transcription</keyword>
<keyword evidence="7" id="KW-1185">Reference proteome</keyword>
<proteinExistence type="predicted"/>
<evidence type="ECO:0000256" key="3">
    <source>
        <dbReference type="ARBA" id="ARBA00023163"/>
    </source>
</evidence>
<dbReference type="SUPFAM" id="SSF48498">
    <property type="entry name" value="Tetracyclin repressor-like, C-terminal domain"/>
    <property type="match status" value="1"/>
</dbReference>
<dbReference type="Gene3D" id="1.10.357.10">
    <property type="entry name" value="Tetracycline Repressor, domain 2"/>
    <property type="match status" value="1"/>
</dbReference>
<dbReference type="PANTHER" id="PTHR30055">
    <property type="entry name" value="HTH-TYPE TRANSCRIPTIONAL REGULATOR RUTR"/>
    <property type="match status" value="1"/>
</dbReference>
<feature type="domain" description="HTH tetR-type" evidence="5">
    <location>
        <begin position="34"/>
        <end position="94"/>
    </location>
</feature>
<evidence type="ECO:0000259" key="5">
    <source>
        <dbReference type="PROSITE" id="PS50977"/>
    </source>
</evidence>
<sequence length="231" mass="26325">MRWYAPRVWSPSGAIEPDLTAMKRKHLTHEQRRHQTQERLLRAAHKMFIKKGFSCTSVEDIADAAGYTRGAFYSNFRGKSELLIEVLRRDHERARAGLQSIMENAGTREEMTASAIAYYSGFLRDHECFPLWVEARLLARCDAVLRQCINDFRREKLSYVGAHILVFFERVGIAPPLQAEVLALGLLSLCDGMQSFRVCDPLIADNEVIEKWLAFFFGAGGRLLAQWSLDG</sequence>
<dbReference type="SUPFAM" id="SSF46689">
    <property type="entry name" value="Homeodomain-like"/>
    <property type="match status" value="1"/>
</dbReference>
<dbReference type="InterPro" id="IPR050109">
    <property type="entry name" value="HTH-type_TetR-like_transc_reg"/>
</dbReference>
<dbReference type="PRINTS" id="PR00455">
    <property type="entry name" value="HTHTETR"/>
</dbReference>
<dbReference type="InterPro" id="IPR001647">
    <property type="entry name" value="HTH_TetR"/>
</dbReference>
<dbReference type="Proteomes" id="UP000602004">
    <property type="component" value="Unassembled WGS sequence"/>
</dbReference>
<dbReference type="InterPro" id="IPR036271">
    <property type="entry name" value="Tet_transcr_reg_TetR-rel_C_sf"/>
</dbReference>
<dbReference type="EMBL" id="BMHL01000001">
    <property type="protein sequence ID" value="GGC23918.1"/>
    <property type="molecule type" value="Genomic_DNA"/>
</dbReference>
<evidence type="ECO:0000256" key="4">
    <source>
        <dbReference type="PROSITE-ProRule" id="PRU00335"/>
    </source>
</evidence>
<dbReference type="PROSITE" id="PS50977">
    <property type="entry name" value="HTH_TETR_2"/>
    <property type="match status" value="1"/>
</dbReference>
<dbReference type="Pfam" id="PF00440">
    <property type="entry name" value="TetR_N"/>
    <property type="match status" value="1"/>
</dbReference>
<feature type="DNA-binding region" description="H-T-H motif" evidence="4">
    <location>
        <begin position="57"/>
        <end position="76"/>
    </location>
</feature>
<keyword evidence="2 4" id="KW-0238">DNA-binding</keyword>
<comment type="caution">
    <text evidence="6">The sequence shown here is derived from an EMBL/GenBank/DDBJ whole genome shotgun (WGS) entry which is preliminary data.</text>
</comment>
<dbReference type="PANTHER" id="PTHR30055:SF234">
    <property type="entry name" value="HTH-TYPE TRANSCRIPTIONAL REGULATOR BETI"/>
    <property type="match status" value="1"/>
</dbReference>
<evidence type="ECO:0000313" key="6">
    <source>
        <dbReference type="EMBL" id="GGC23918.1"/>
    </source>
</evidence>
<evidence type="ECO:0000256" key="1">
    <source>
        <dbReference type="ARBA" id="ARBA00023015"/>
    </source>
</evidence>
<accession>A0ABQ1LIJ1</accession>
<dbReference type="InterPro" id="IPR009057">
    <property type="entry name" value="Homeodomain-like_sf"/>
</dbReference>
<organism evidence="6 7">
    <name type="scientific">Paraburkholderia caffeinilytica</name>
    <dbReference type="NCBI Taxonomy" id="1761016"/>
    <lineage>
        <taxon>Bacteria</taxon>
        <taxon>Pseudomonadati</taxon>
        <taxon>Pseudomonadota</taxon>
        <taxon>Betaproteobacteria</taxon>
        <taxon>Burkholderiales</taxon>
        <taxon>Burkholderiaceae</taxon>
        <taxon>Paraburkholderia</taxon>
    </lineage>
</organism>